<proteinExistence type="predicted"/>
<dbReference type="InterPro" id="IPR012671">
    <property type="entry name" value="T3SS_PscE/YscE"/>
</dbReference>
<accession>A0A0E1NVQ6</accession>
<gene>
    <name evidence="1" type="ordered locus">YPA_4025</name>
</gene>
<name>A0A0E1NVQ6_YERPA</name>
<dbReference type="Pfam" id="PF08988">
    <property type="entry name" value="T3SS_needle_E"/>
    <property type="match status" value="1"/>
</dbReference>
<dbReference type="KEGG" id="ypa:YPA_4025"/>
<dbReference type="Proteomes" id="UP000001971">
    <property type="component" value="Chromosome"/>
</dbReference>
<dbReference type="HOGENOM" id="CLU_2739194_0_0_6"/>
<dbReference type="GeneID" id="57974344"/>
<dbReference type="AlphaFoldDB" id="A0A0E1NVQ6"/>
<sequence>MQHITVLEEDIKHDPTAIKQRKEILARGRRLITCQLSLLQTPENYQSLNNMMLALQRAEEIIEILTLRYGNKE</sequence>
<reference evidence="1 2" key="1">
    <citation type="journal article" date="2006" name="J. Bacteriol.">
        <title>Complete genome sequence of Yersinia pestis strains Antiqua and Nepal516: evidence of gene reduction in an emerging pathogen.</title>
        <authorList>
            <person name="Chain P.S."/>
            <person name="Hu P."/>
            <person name="Malfatti S.A."/>
            <person name="Radnedge L."/>
            <person name="Larimer F."/>
            <person name="Vergez L.M."/>
            <person name="Worsham P."/>
            <person name="Chu M.C."/>
            <person name="Andersen G.L."/>
        </authorList>
    </citation>
    <scope>NUCLEOTIDE SEQUENCE [LARGE SCALE GENOMIC DNA]</scope>
    <source>
        <strain evidence="1 2">Antiqua</strain>
    </source>
</reference>
<evidence type="ECO:0000313" key="1">
    <source>
        <dbReference type="EMBL" id="ABG15986.1"/>
    </source>
</evidence>
<organism evidence="1 2">
    <name type="scientific">Yersinia pestis bv. Antiqua (strain Antiqua)</name>
    <dbReference type="NCBI Taxonomy" id="360102"/>
    <lineage>
        <taxon>Bacteria</taxon>
        <taxon>Pseudomonadati</taxon>
        <taxon>Pseudomonadota</taxon>
        <taxon>Gammaproteobacteria</taxon>
        <taxon>Enterobacterales</taxon>
        <taxon>Yersiniaceae</taxon>
        <taxon>Yersinia</taxon>
    </lineage>
</organism>
<dbReference type="EMBL" id="CP000308">
    <property type="protein sequence ID" value="ABG15986.1"/>
    <property type="molecule type" value="Genomic_DNA"/>
</dbReference>
<evidence type="ECO:0000313" key="2">
    <source>
        <dbReference type="Proteomes" id="UP000001971"/>
    </source>
</evidence>
<dbReference type="PATRIC" id="fig|360102.15.peg.2462"/>
<protein>
    <submittedName>
        <fullName evidence="1">Putative type III secretion apparatus</fullName>
    </submittedName>
</protein>
<dbReference type="RefSeq" id="WP_002209038.1">
    <property type="nucleotide sequence ID" value="NC_008150.1"/>
</dbReference>
<dbReference type="NCBIfam" id="TIGR02501">
    <property type="entry name" value="type_III_yscE"/>
    <property type="match status" value="1"/>
</dbReference>